<keyword evidence="3" id="KW-1185">Reference proteome</keyword>
<protein>
    <submittedName>
        <fullName evidence="2">Uncharacterized protein</fullName>
    </submittedName>
</protein>
<dbReference type="Proteomes" id="UP000277871">
    <property type="component" value="Unassembled WGS sequence"/>
</dbReference>
<keyword evidence="1" id="KW-0812">Transmembrane</keyword>
<keyword evidence="1" id="KW-0472">Membrane</keyword>
<dbReference type="EMBL" id="RDEX01000001">
    <property type="protein sequence ID" value="RLY93978.1"/>
    <property type="molecule type" value="Genomic_DNA"/>
</dbReference>
<evidence type="ECO:0000313" key="2">
    <source>
        <dbReference type="EMBL" id="RLY93978.1"/>
    </source>
</evidence>
<reference evidence="2 3" key="1">
    <citation type="submission" date="2018-10" db="EMBL/GenBank/DDBJ databases">
        <title>Kocuria tytonicola, new bacteria from the preen glands of American barn owls (Tyto furcata).</title>
        <authorList>
            <person name="Braun M.S."/>
            <person name="Wang E."/>
            <person name="Zimmermann S."/>
            <person name="Boutin S."/>
            <person name="Wagner H."/>
            <person name="Wink M."/>
        </authorList>
    </citation>
    <scope>NUCLEOTIDE SEQUENCE [LARGE SCALE GENOMIC DNA]</scope>
    <source>
        <strain evidence="2 3">473</strain>
    </source>
</reference>
<evidence type="ECO:0000313" key="3">
    <source>
        <dbReference type="Proteomes" id="UP000277871"/>
    </source>
</evidence>
<name>A0A3L9L6L2_9MICC</name>
<organism evidence="2 3">
    <name type="scientific">Kocuria tytonicola</name>
    <dbReference type="NCBI Taxonomy" id="2055946"/>
    <lineage>
        <taxon>Bacteria</taxon>
        <taxon>Bacillati</taxon>
        <taxon>Actinomycetota</taxon>
        <taxon>Actinomycetes</taxon>
        <taxon>Micrococcales</taxon>
        <taxon>Micrococcaceae</taxon>
        <taxon>Kocuria</taxon>
    </lineage>
</organism>
<dbReference type="AlphaFoldDB" id="A0A3L9L6L2"/>
<proteinExistence type="predicted"/>
<comment type="caution">
    <text evidence="2">The sequence shown here is derived from an EMBL/GenBank/DDBJ whole genome shotgun (WGS) entry which is preliminary data.</text>
</comment>
<evidence type="ECO:0000256" key="1">
    <source>
        <dbReference type="SAM" id="Phobius"/>
    </source>
</evidence>
<sequence>MIGIAVIVAIGQTLTAGMENFWWRLLAMVVISLVLAWPLRLVMRASDRRLERKMQEDVRSRG</sequence>
<gene>
    <name evidence="2" type="ORF">EAE32_01675</name>
</gene>
<accession>A0A3L9L6L2</accession>
<feature type="transmembrane region" description="Helical" evidence="1">
    <location>
        <begin position="21"/>
        <end position="43"/>
    </location>
</feature>
<keyword evidence="1" id="KW-1133">Transmembrane helix</keyword>